<proteinExistence type="predicted"/>
<evidence type="ECO:0000313" key="1">
    <source>
        <dbReference type="EMBL" id="KAL3809272.1"/>
    </source>
</evidence>
<protein>
    <submittedName>
        <fullName evidence="1">Uncharacterized protein</fullName>
    </submittedName>
</protein>
<reference evidence="1 2" key="1">
    <citation type="submission" date="2024-10" db="EMBL/GenBank/DDBJ databases">
        <title>Updated reference genomes for cyclostephanoid diatoms.</title>
        <authorList>
            <person name="Roberts W.R."/>
            <person name="Alverson A.J."/>
        </authorList>
    </citation>
    <scope>NUCLEOTIDE SEQUENCE [LARGE SCALE GENOMIC DNA]</scope>
    <source>
        <strain evidence="1 2">AJA228-03</strain>
    </source>
</reference>
<comment type="caution">
    <text evidence="1">The sequence shown here is derived from an EMBL/GenBank/DDBJ whole genome shotgun (WGS) entry which is preliminary data.</text>
</comment>
<dbReference type="Proteomes" id="UP001530377">
    <property type="component" value="Unassembled WGS sequence"/>
</dbReference>
<gene>
    <name evidence="1" type="ORF">ACHAXA_009970</name>
</gene>
<dbReference type="EMBL" id="JALLPB020000422">
    <property type="protein sequence ID" value="KAL3809272.1"/>
    <property type="molecule type" value="Genomic_DNA"/>
</dbReference>
<name>A0ABD3RA69_9STRA</name>
<organism evidence="1 2">
    <name type="scientific">Cyclostephanos tholiformis</name>
    <dbReference type="NCBI Taxonomy" id="382380"/>
    <lineage>
        <taxon>Eukaryota</taxon>
        <taxon>Sar</taxon>
        <taxon>Stramenopiles</taxon>
        <taxon>Ochrophyta</taxon>
        <taxon>Bacillariophyta</taxon>
        <taxon>Coscinodiscophyceae</taxon>
        <taxon>Thalassiosirophycidae</taxon>
        <taxon>Stephanodiscales</taxon>
        <taxon>Stephanodiscaceae</taxon>
        <taxon>Cyclostephanos</taxon>
    </lineage>
</organism>
<keyword evidence="2" id="KW-1185">Reference proteome</keyword>
<sequence>MRGRDKGGAAAIINMMLRSFLIIIAVIFSNAAHSAAAFETAKPTASDYVATISPQRRRILQSTAAIAVAYWTGGDSAATPWLSPVSAADDITMEVPMKRFVDNANPSLFEIDVPRRFFAIRRSAKGDLPDANTGQGRRGGTIFTAGDMSKAEVIAVERFPVRNLLEEEGYAATGDLSNFSSIGDPTAIATLILRRREKDKPGTQNSAVLNRDSVSLSPDGKTLAFALRQEISVQKPELLMEEMGVSELFRTTVAKCTLASNDGQMMAVFASALDQDFAGPDGTALRKAVDSFMATDQSAK</sequence>
<evidence type="ECO:0000313" key="2">
    <source>
        <dbReference type="Proteomes" id="UP001530377"/>
    </source>
</evidence>
<accession>A0ABD3RA69</accession>
<dbReference type="AlphaFoldDB" id="A0ABD3RA69"/>